<dbReference type="EMBL" id="JARIHO010000006">
    <property type="protein sequence ID" value="KAJ7359460.1"/>
    <property type="molecule type" value="Genomic_DNA"/>
</dbReference>
<organism evidence="1 2">
    <name type="scientific">Mycena albidolilacea</name>
    <dbReference type="NCBI Taxonomy" id="1033008"/>
    <lineage>
        <taxon>Eukaryota</taxon>
        <taxon>Fungi</taxon>
        <taxon>Dikarya</taxon>
        <taxon>Basidiomycota</taxon>
        <taxon>Agaricomycotina</taxon>
        <taxon>Agaricomycetes</taxon>
        <taxon>Agaricomycetidae</taxon>
        <taxon>Agaricales</taxon>
        <taxon>Marasmiineae</taxon>
        <taxon>Mycenaceae</taxon>
        <taxon>Mycena</taxon>
    </lineage>
</organism>
<name>A0AAD7F1B4_9AGAR</name>
<keyword evidence="2" id="KW-1185">Reference proteome</keyword>
<dbReference type="AlphaFoldDB" id="A0AAD7F1B4"/>
<accession>A0AAD7F1B4</accession>
<gene>
    <name evidence="1" type="ORF">DFH08DRAFT_846146</name>
</gene>
<proteinExistence type="predicted"/>
<reference evidence="1" key="1">
    <citation type="submission" date="2023-03" db="EMBL/GenBank/DDBJ databases">
        <title>Massive genome expansion in bonnet fungi (Mycena s.s.) driven by repeated elements and novel gene families across ecological guilds.</title>
        <authorList>
            <consortium name="Lawrence Berkeley National Laboratory"/>
            <person name="Harder C.B."/>
            <person name="Miyauchi S."/>
            <person name="Viragh M."/>
            <person name="Kuo A."/>
            <person name="Thoen E."/>
            <person name="Andreopoulos B."/>
            <person name="Lu D."/>
            <person name="Skrede I."/>
            <person name="Drula E."/>
            <person name="Henrissat B."/>
            <person name="Morin E."/>
            <person name="Kohler A."/>
            <person name="Barry K."/>
            <person name="LaButti K."/>
            <person name="Morin E."/>
            <person name="Salamov A."/>
            <person name="Lipzen A."/>
            <person name="Mereny Z."/>
            <person name="Hegedus B."/>
            <person name="Baldrian P."/>
            <person name="Stursova M."/>
            <person name="Weitz H."/>
            <person name="Taylor A."/>
            <person name="Grigoriev I.V."/>
            <person name="Nagy L.G."/>
            <person name="Martin F."/>
            <person name="Kauserud H."/>
        </authorList>
    </citation>
    <scope>NUCLEOTIDE SEQUENCE</scope>
    <source>
        <strain evidence="1">CBHHK002</strain>
    </source>
</reference>
<evidence type="ECO:0000313" key="2">
    <source>
        <dbReference type="Proteomes" id="UP001218218"/>
    </source>
</evidence>
<comment type="caution">
    <text evidence="1">The sequence shown here is derived from an EMBL/GenBank/DDBJ whole genome shotgun (WGS) entry which is preliminary data.</text>
</comment>
<dbReference type="Proteomes" id="UP001218218">
    <property type="component" value="Unassembled WGS sequence"/>
</dbReference>
<evidence type="ECO:0000313" key="1">
    <source>
        <dbReference type="EMBL" id="KAJ7359460.1"/>
    </source>
</evidence>
<protein>
    <submittedName>
        <fullName evidence="1">Uncharacterized protein</fullName>
    </submittedName>
</protein>
<sequence>MHILQELVDPIVDDLYGDAPSLKSCSLAARIFVASAQTCVFNKIEILPPSRNANGSRDSPWEKFYKLLTSSPHLAPHVDELHVLVGSETSFAYNEEHCRYLERHSIPWVMSRRTVLGLFLSI</sequence>